<dbReference type="InterPro" id="IPR015168">
    <property type="entry name" value="SsuA/THI5"/>
</dbReference>
<evidence type="ECO:0000259" key="4">
    <source>
        <dbReference type="Pfam" id="PF09084"/>
    </source>
</evidence>
<protein>
    <submittedName>
        <fullName evidence="5">ABC transporter substrate-binding protein</fullName>
    </submittedName>
</protein>
<dbReference type="EMBL" id="JAJVCN010000006">
    <property type="protein sequence ID" value="MCE7012104.1"/>
    <property type="molecule type" value="Genomic_DNA"/>
</dbReference>
<dbReference type="Pfam" id="PF09084">
    <property type="entry name" value="NMT1"/>
    <property type="match status" value="1"/>
</dbReference>
<evidence type="ECO:0000256" key="2">
    <source>
        <dbReference type="ARBA" id="ARBA00010742"/>
    </source>
</evidence>
<dbReference type="Proteomes" id="UP001521150">
    <property type="component" value="Unassembled WGS sequence"/>
</dbReference>
<comment type="similarity">
    <text evidence="2">Belongs to the bacterial solute-binding protein SsuA/TauA family.</text>
</comment>
<dbReference type="PANTHER" id="PTHR30024">
    <property type="entry name" value="ALIPHATIC SULFONATES-BINDING PROTEIN-RELATED"/>
    <property type="match status" value="1"/>
</dbReference>
<feature type="domain" description="SsuA/THI5-like" evidence="4">
    <location>
        <begin position="53"/>
        <end position="259"/>
    </location>
</feature>
<dbReference type="PANTHER" id="PTHR30024:SF47">
    <property type="entry name" value="TAURINE-BINDING PERIPLASMIC PROTEIN"/>
    <property type="match status" value="1"/>
</dbReference>
<evidence type="ECO:0000256" key="3">
    <source>
        <dbReference type="ARBA" id="ARBA00022729"/>
    </source>
</evidence>
<reference evidence="5 6" key="1">
    <citation type="submission" date="2021-12" db="EMBL/GenBank/DDBJ databases">
        <title>Genome sequence of Kibdelosporangium philippinense ATCC 49844.</title>
        <authorList>
            <person name="Fedorov E.A."/>
            <person name="Omeragic M."/>
            <person name="Shalygina K.F."/>
            <person name="Maclea K.S."/>
        </authorList>
    </citation>
    <scope>NUCLEOTIDE SEQUENCE [LARGE SCALE GENOMIC DNA]</scope>
    <source>
        <strain evidence="5 6">ATCC 49844</strain>
    </source>
</reference>
<evidence type="ECO:0000313" key="5">
    <source>
        <dbReference type="EMBL" id="MCE7012104.1"/>
    </source>
</evidence>
<evidence type="ECO:0000313" key="6">
    <source>
        <dbReference type="Proteomes" id="UP001521150"/>
    </source>
</evidence>
<sequence>MLLRGFGAWFLAGVLLATTSGCGLMGDSDSPTPPAGGQLERKVIKVGTLGLVDSAPLHLAMENGHFAAEGLEVQLTTGAKGSANVDNVLGGELDFGLTSYPPALMPQVKGVANIKIVADAVQTTENLILCVVKKNSPITKPADLVDKKIAVSSKRGISELTLNSQLKMMSVDHRKIEYISMEIASMPSALDRGDVAAAVIAEPHLTAATKAGLVKLMDPFSGPTADFPWSGWIAKKEFTDANPNVVAAFKRALNKGVAETGSRDKVGQVLMKHVKIEPDTYQLMTMPVFPTSVDPKRLQRVADLMLEQGEIDKPIDMRSMMLN</sequence>
<keyword evidence="3" id="KW-0732">Signal</keyword>
<dbReference type="PROSITE" id="PS51257">
    <property type="entry name" value="PROKAR_LIPOPROTEIN"/>
    <property type="match status" value="1"/>
</dbReference>
<proteinExistence type="inferred from homology"/>
<dbReference type="Gene3D" id="3.40.190.10">
    <property type="entry name" value="Periplasmic binding protein-like II"/>
    <property type="match status" value="2"/>
</dbReference>
<accession>A0ABS8ZWQ5</accession>
<gene>
    <name evidence="5" type="ORF">LWC34_56230</name>
</gene>
<comment type="subcellular location">
    <subcellularLocation>
        <location evidence="1">Periplasm</location>
    </subcellularLocation>
</comment>
<dbReference type="RefSeq" id="WP_233735123.1">
    <property type="nucleotide sequence ID" value="NZ_JAJVCN010000006.1"/>
</dbReference>
<dbReference type="SUPFAM" id="SSF53850">
    <property type="entry name" value="Periplasmic binding protein-like II"/>
    <property type="match status" value="1"/>
</dbReference>
<evidence type="ECO:0000256" key="1">
    <source>
        <dbReference type="ARBA" id="ARBA00004418"/>
    </source>
</evidence>
<keyword evidence="6" id="KW-1185">Reference proteome</keyword>
<comment type="caution">
    <text evidence="5">The sequence shown here is derived from an EMBL/GenBank/DDBJ whole genome shotgun (WGS) entry which is preliminary data.</text>
</comment>
<organism evidence="5 6">
    <name type="scientific">Kibdelosporangium philippinense</name>
    <dbReference type="NCBI Taxonomy" id="211113"/>
    <lineage>
        <taxon>Bacteria</taxon>
        <taxon>Bacillati</taxon>
        <taxon>Actinomycetota</taxon>
        <taxon>Actinomycetes</taxon>
        <taxon>Pseudonocardiales</taxon>
        <taxon>Pseudonocardiaceae</taxon>
        <taxon>Kibdelosporangium</taxon>
    </lineage>
</organism>
<name>A0ABS8ZWQ5_9PSEU</name>